<sequence>MSSYPNLLTKPHTRQSHNIPDMDGDDSHKAMAAGASSAKPNIDLTDSIHEDAKPREEPVGEKTTGGGPSVFSSEGAVGKQFTTEGMIGGMAQAIGGPLDKEGAIGKHFTESGSIGGSVQEHLGSGESNSIRK</sequence>
<evidence type="ECO:0000256" key="1">
    <source>
        <dbReference type="SAM" id="MobiDB-lite"/>
    </source>
</evidence>
<accession>A0ABQ9NZK1</accession>
<organism evidence="2 3">
    <name type="scientific">Coniosporium apollinis</name>
    <dbReference type="NCBI Taxonomy" id="61459"/>
    <lineage>
        <taxon>Eukaryota</taxon>
        <taxon>Fungi</taxon>
        <taxon>Dikarya</taxon>
        <taxon>Ascomycota</taxon>
        <taxon>Pezizomycotina</taxon>
        <taxon>Dothideomycetes</taxon>
        <taxon>Dothideomycetes incertae sedis</taxon>
        <taxon>Coniosporium</taxon>
    </lineage>
</organism>
<feature type="region of interest" description="Disordered" evidence="1">
    <location>
        <begin position="1"/>
        <end position="75"/>
    </location>
</feature>
<evidence type="ECO:0000313" key="2">
    <source>
        <dbReference type="EMBL" id="KAJ9667151.1"/>
    </source>
</evidence>
<dbReference type="EMBL" id="JAPDRL010000014">
    <property type="protein sequence ID" value="KAJ9667151.1"/>
    <property type="molecule type" value="Genomic_DNA"/>
</dbReference>
<feature type="compositionally biased region" description="Basic and acidic residues" evidence="1">
    <location>
        <begin position="46"/>
        <end position="60"/>
    </location>
</feature>
<comment type="caution">
    <text evidence="2">The sequence shown here is derived from an EMBL/GenBank/DDBJ whole genome shotgun (WGS) entry which is preliminary data.</text>
</comment>
<name>A0ABQ9NZK1_9PEZI</name>
<gene>
    <name evidence="2" type="ORF">H2201_002671</name>
</gene>
<feature type="region of interest" description="Disordered" evidence="1">
    <location>
        <begin position="102"/>
        <end position="132"/>
    </location>
</feature>
<reference evidence="2" key="1">
    <citation type="submission" date="2022-10" db="EMBL/GenBank/DDBJ databases">
        <title>Culturing micro-colonial fungi from biological soil crusts in the Mojave desert and describing Neophaeococcomyces mojavensis, and introducing the new genera and species Taxawa tesnikishii.</title>
        <authorList>
            <person name="Kurbessoian T."/>
            <person name="Stajich J.E."/>
        </authorList>
    </citation>
    <scope>NUCLEOTIDE SEQUENCE</scope>
    <source>
        <strain evidence="2">TK_1</strain>
    </source>
</reference>
<protein>
    <submittedName>
        <fullName evidence="2">Uncharacterized protein</fullName>
    </submittedName>
</protein>
<evidence type="ECO:0000313" key="3">
    <source>
        <dbReference type="Proteomes" id="UP001172684"/>
    </source>
</evidence>
<dbReference type="Proteomes" id="UP001172684">
    <property type="component" value="Unassembled WGS sequence"/>
</dbReference>
<proteinExistence type="predicted"/>
<keyword evidence="3" id="KW-1185">Reference proteome</keyword>